<dbReference type="InterPro" id="IPR011989">
    <property type="entry name" value="ARM-like"/>
</dbReference>
<comment type="similarity">
    <text evidence="5">Belongs to the PUF3 family.</text>
</comment>
<evidence type="ECO:0000313" key="10">
    <source>
        <dbReference type="EMBL" id="EMG46969.1"/>
    </source>
</evidence>
<feature type="repeat" description="Pumilio" evidence="7">
    <location>
        <begin position="777"/>
        <end position="814"/>
    </location>
</feature>
<evidence type="ECO:0000256" key="5">
    <source>
        <dbReference type="ARBA" id="ARBA00060736"/>
    </source>
</evidence>
<sequence>MPSETIWSSGHNSPIQANPSLTSSSTTTYKSVIDQIDPEVVRLFAGSNTFDPLNTTVGAEPRRLSFNDGSDIMDNDFFGLKRGALSAVTAPLVTKTTNPNNKNFGTASISGGIANRHPPQDSFLQKFASVADATRDIELGRLSLEDRSTNVAVSQSAFTSPHGSLNENLNMPAPTRGSRHQSISEKIDNYNNNSPIQATAALSMNSDLNSDHGANTNGVPAPGATSTHSHNFWNPATATAFTPANVGGPGYFMDMNGLPIPPPPPHGFYPARGGNNSNSGMPHMSPPPPFMIPSPPPFLDPSLYSMMYGGFPPPPPPSQQQQQQQDQQSNDDKNDKGESDKSDTTKEDKDDAIKKEGSAPGPIGGVGLMNRQFSPASFMFHPFHPYQMYQHSPPLVHPDAAMRGMTPPPMGMGPPPPHGPHSATSPPPPQQQPQPQGGHHGPSTSSSSSATTPSGQPHGKGDKHDGPKRKANKGKNVNGGGNGSGSGGNHIYRSPLLEDVRANPKSYQLKDIYGHAIEFTKDQHGSRFIQQKLPEATDEEKETIFNEIWEISYDLMTDVFGNYVIQKFFEHGNNTQKQVLLESMIGHIHELSLQMYGCRVVQRALEAIETEGQLRIIEELKDHILVCCKDQNGNHVIQKSIEKITPFSKIRFILTSLDSQIYHLSTHPYGCRVIQRLLEYSDPDDQKMILDQLNNFLYYLILDQYGNYVIQHILENGTDDEKEPILEIVLGSVVQFSKHKFASNVIEKCIKFGDLNQRKRILHEVMLGNEDPSDSEDVKDDSPLALMVKDQFGNYVIQKLVEAFDGDERRLLIAKIKKCLNLSSNNLASIRNIRNIIDDL</sequence>
<evidence type="ECO:0000256" key="6">
    <source>
        <dbReference type="ARBA" id="ARBA00081811"/>
    </source>
</evidence>
<evidence type="ECO:0000259" key="9">
    <source>
        <dbReference type="PROSITE" id="PS50303"/>
    </source>
</evidence>
<keyword evidence="4" id="KW-0694">RNA-binding</keyword>
<feature type="compositionally biased region" description="Basic and acidic residues" evidence="8">
    <location>
        <begin position="330"/>
        <end position="357"/>
    </location>
</feature>
<feature type="region of interest" description="Disordered" evidence="8">
    <location>
        <begin position="397"/>
        <end position="492"/>
    </location>
</feature>
<dbReference type="OMA" id="HNFWNPA"/>
<feature type="compositionally biased region" description="Low complexity" evidence="8">
    <location>
        <begin position="273"/>
        <end position="283"/>
    </location>
</feature>
<feature type="repeat" description="Pumilio" evidence="7">
    <location>
        <begin position="728"/>
        <end position="763"/>
    </location>
</feature>
<evidence type="ECO:0000313" key="11">
    <source>
        <dbReference type="Proteomes" id="UP000011777"/>
    </source>
</evidence>
<feature type="compositionally biased region" description="Pro residues" evidence="8">
    <location>
        <begin position="284"/>
        <end position="299"/>
    </location>
</feature>
<keyword evidence="11" id="KW-1185">Reference proteome</keyword>
<feature type="compositionally biased region" description="Pro residues" evidence="8">
    <location>
        <begin position="406"/>
        <end position="432"/>
    </location>
</feature>
<feature type="repeat" description="Pumilio" evidence="7">
    <location>
        <begin position="619"/>
        <end position="655"/>
    </location>
</feature>
<dbReference type="InterPro" id="IPR016024">
    <property type="entry name" value="ARM-type_fold"/>
</dbReference>
<evidence type="ECO:0000256" key="7">
    <source>
        <dbReference type="PROSITE-ProRule" id="PRU00317"/>
    </source>
</evidence>
<dbReference type="InterPro" id="IPR001313">
    <property type="entry name" value="Pumilio_RNA-bd_rpt"/>
</dbReference>
<keyword evidence="2" id="KW-0963">Cytoplasm</keyword>
<evidence type="ECO:0000256" key="4">
    <source>
        <dbReference type="ARBA" id="ARBA00022884"/>
    </source>
</evidence>
<accession>M3JX33</accession>
<name>M3JX33_CANMX</name>
<dbReference type="eggNOG" id="KOG1488">
    <property type="taxonomic scope" value="Eukaryota"/>
</dbReference>
<dbReference type="EMBL" id="AOGT01001792">
    <property type="protein sequence ID" value="EMG46969.1"/>
    <property type="molecule type" value="Genomic_DNA"/>
</dbReference>
<comment type="caution">
    <text evidence="10">The sequence shown here is derived from an EMBL/GenBank/DDBJ whole genome shotgun (WGS) entry which is preliminary data.</text>
</comment>
<dbReference type="InterPro" id="IPR033133">
    <property type="entry name" value="PUM-HD"/>
</dbReference>
<feature type="compositionally biased region" description="Low complexity" evidence="8">
    <location>
        <begin position="433"/>
        <end position="457"/>
    </location>
</feature>
<feature type="repeat" description="Pumilio" evidence="7">
    <location>
        <begin position="511"/>
        <end position="546"/>
    </location>
</feature>
<dbReference type="Proteomes" id="UP000011777">
    <property type="component" value="Unassembled WGS sequence"/>
</dbReference>
<dbReference type="GO" id="GO:0000288">
    <property type="term" value="P:nuclear-transcribed mRNA catabolic process, deadenylation-dependent decay"/>
    <property type="evidence" value="ECO:0007669"/>
    <property type="project" value="TreeGrafter"/>
</dbReference>
<evidence type="ECO:0000256" key="2">
    <source>
        <dbReference type="ARBA" id="ARBA00022490"/>
    </source>
</evidence>
<feature type="compositionally biased region" description="Gly residues" evidence="8">
    <location>
        <begin position="477"/>
        <end position="488"/>
    </location>
</feature>
<evidence type="ECO:0000256" key="3">
    <source>
        <dbReference type="ARBA" id="ARBA00022737"/>
    </source>
</evidence>
<feature type="region of interest" description="Disordered" evidence="8">
    <location>
        <begin position="156"/>
        <end position="182"/>
    </location>
</feature>
<feature type="region of interest" description="Disordered" evidence="8">
    <location>
        <begin position="264"/>
        <end position="368"/>
    </location>
</feature>
<dbReference type="AlphaFoldDB" id="M3JX33"/>
<dbReference type="PANTHER" id="PTHR12537">
    <property type="entry name" value="RNA BINDING PROTEIN PUMILIO-RELATED"/>
    <property type="match status" value="1"/>
</dbReference>
<keyword evidence="3" id="KW-0677">Repeat</keyword>
<dbReference type="FunFam" id="1.25.10.10:FF:000004">
    <property type="entry name" value="Pumilio homolog 1 isoform 2"/>
    <property type="match status" value="1"/>
</dbReference>
<dbReference type="PANTHER" id="PTHR12537:SF12">
    <property type="entry name" value="MATERNAL PROTEIN PUMILIO"/>
    <property type="match status" value="1"/>
</dbReference>
<dbReference type="SMART" id="SM00025">
    <property type="entry name" value="Pumilio"/>
    <property type="match status" value="8"/>
</dbReference>
<comment type="subcellular location">
    <subcellularLocation>
        <location evidence="1">Cytoplasm</location>
    </subcellularLocation>
</comment>
<dbReference type="STRING" id="1245528.M3JX33"/>
<evidence type="ECO:0000256" key="8">
    <source>
        <dbReference type="SAM" id="MobiDB-lite"/>
    </source>
</evidence>
<gene>
    <name evidence="10" type="ORF">G210_2761</name>
</gene>
<dbReference type="GO" id="GO:0005737">
    <property type="term" value="C:cytoplasm"/>
    <property type="evidence" value="ECO:0007669"/>
    <property type="project" value="UniProtKB-SubCell"/>
</dbReference>
<feature type="repeat" description="Pumilio" evidence="7">
    <location>
        <begin position="547"/>
        <end position="582"/>
    </location>
</feature>
<dbReference type="CDD" id="cd07920">
    <property type="entry name" value="Pumilio"/>
    <property type="match status" value="1"/>
</dbReference>
<dbReference type="HOGENOM" id="CLU_004017_6_0_1"/>
<feature type="repeat" description="Pumilio" evidence="7">
    <location>
        <begin position="692"/>
        <end position="727"/>
    </location>
</feature>
<dbReference type="Gene3D" id="1.25.10.10">
    <property type="entry name" value="Leucine-rich Repeat Variant"/>
    <property type="match status" value="1"/>
</dbReference>
<reference evidence="10 11" key="1">
    <citation type="submission" date="2013-02" db="EMBL/GenBank/DDBJ databases">
        <title>Genome sequence of Candida maltosa Xu316, a potential industrial strain for xylitol and ethanol production.</title>
        <authorList>
            <person name="Yu J."/>
            <person name="Wang Q."/>
            <person name="Geng X."/>
            <person name="Bao W."/>
            <person name="He P."/>
            <person name="Cai J."/>
        </authorList>
    </citation>
    <scope>NUCLEOTIDE SEQUENCE [LARGE SCALE GENOMIC DNA]</scope>
    <source>
        <strain evidence="11">Xu316</strain>
    </source>
</reference>
<feature type="repeat" description="Pumilio" evidence="7">
    <location>
        <begin position="583"/>
        <end position="618"/>
    </location>
</feature>
<dbReference type="GO" id="GO:0003730">
    <property type="term" value="F:mRNA 3'-UTR binding"/>
    <property type="evidence" value="ECO:0007669"/>
    <property type="project" value="TreeGrafter"/>
</dbReference>
<feature type="compositionally biased region" description="Polar residues" evidence="8">
    <location>
        <begin position="156"/>
        <end position="169"/>
    </location>
</feature>
<dbReference type="PROSITE" id="PS50303">
    <property type="entry name" value="PUM_HD"/>
    <property type="match status" value="1"/>
</dbReference>
<dbReference type="PROSITE" id="PS50302">
    <property type="entry name" value="PUM"/>
    <property type="match status" value="8"/>
</dbReference>
<protein>
    <recommendedName>
        <fullName evidence="6">Pumilio homology domain family member 3</fullName>
    </recommendedName>
</protein>
<feature type="compositionally biased region" description="Polar residues" evidence="8">
    <location>
        <begin position="1"/>
        <end position="19"/>
    </location>
</feature>
<evidence type="ECO:0000256" key="1">
    <source>
        <dbReference type="ARBA" id="ARBA00004496"/>
    </source>
</evidence>
<dbReference type="InterPro" id="IPR033712">
    <property type="entry name" value="Pumilio_RNA-bd"/>
</dbReference>
<proteinExistence type="inferred from homology"/>
<feature type="compositionally biased region" description="Low complexity" evidence="8">
    <location>
        <begin position="319"/>
        <end position="328"/>
    </location>
</feature>
<feature type="region of interest" description="Disordered" evidence="8">
    <location>
        <begin position="206"/>
        <end position="230"/>
    </location>
</feature>
<dbReference type="Pfam" id="PF00806">
    <property type="entry name" value="PUF"/>
    <property type="match status" value="8"/>
</dbReference>
<organism evidence="10 11">
    <name type="scientific">Candida maltosa (strain Xu316)</name>
    <name type="common">Yeast</name>
    <dbReference type="NCBI Taxonomy" id="1245528"/>
    <lineage>
        <taxon>Eukaryota</taxon>
        <taxon>Fungi</taxon>
        <taxon>Dikarya</taxon>
        <taxon>Ascomycota</taxon>
        <taxon>Saccharomycotina</taxon>
        <taxon>Pichiomycetes</taxon>
        <taxon>Debaryomycetaceae</taxon>
        <taxon>Candida/Lodderomyces clade</taxon>
        <taxon>Candida</taxon>
    </lineage>
</organism>
<feature type="repeat" description="Pumilio" evidence="7">
    <location>
        <begin position="656"/>
        <end position="691"/>
    </location>
</feature>
<feature type="region of interest" description="Disordered" evidence="8">
    <location>
        <begin position="1"/>
        <end position="24"/>
    </location>
</feature>
<dbReference type="SUPFAM" id="SSF48371">
    <property type="entry name" value="ARM repeat"/>
    <property type="match status" value="1"/>
</dbReference>
<dbReference type="OrthoDB" id="668540at2759"/>
<feature type="domain" description="PUM-HD" evidence="9">
    <location>
        <begin position="492"/>
        <end position="840"/>
    </location>
</feature>